<name>A0ABW6VR92_9ACTN</name>
<keyword evidence="4" id="KW-1185">Reference proteome</keyword>
<feature type="transmembrane region" description="Helical" evidence="2">
    <location>
        <begin position="48"/>
        <end position="66"/>
    </location>
</feature>
<protein>
    <submittedName>
        <fullName evidence="3">Uncharacterized protein</fullName>
    </submittedName>
</protein>
<evidence type="ECO:0000256" key="1">
    <source>
        <dbReference type="SAM" id="MobiDB-lite"/>
    </source>
</evidence>
<sequence>MIVIPFVVMYWAVKAYIKWPAARVAALIFFCFNTAVAGVGAATQDAELWPAAAFSAVISALMAWHVRHTFTRRRGNAEDVATGGFQIPRHWNTESPAEPTAPTQTSTALQQRQRPPEAELEYRRAAMAFRMLLAQRALAGITRPTSETGARPRTPTGQDVALFLKSR</sequence>
<keyword evidence="2" id="KW-0812">Transmembrane</keyword>
<dbReference type="RefSeq" id="WP_387218838.1">
    <property type="nucleotide sequence ID" value="NZ_JBIAZM010000002.1"/>
</dbReference>
<keyword evidence="2" id="KW-1133">Transmembrane helix</keyword>
<keyword evidence="2" id="KW-0472">Membrane</keyword>
<evidence type="ECO:0000256" key="2">
    <source>
        <dbReference type="SAM" id="Phobius"/>
    </source>
</evidence>
<reference evidence="3 4" key="1">
    <citation type="submission" date="2024-10" db="EMBL/GenBank/DDBJ databases">
        <title>The Natural Products Discovery Center: Release of the First 8490 Sequenced Strains for Exploring Actinobacteria Biosynthetic Diversity.</title>
        <authorList>
            <person name="Kalkreuter E."/>
            <person name="Kautsar S.A."/>
            <person name="Yang D."/>
            <person name="Bader C.D."/>
            <person name="Teijaro C.N."/>
            <person name="Fluegel L."/>
            <person name="Davis C.M."/>
            <person name="Simpson J.R."/>
            <person name="Lauterbach L."/>
            <person name="Steele A.D."/>
            <person name="Gui C."/>
            <person name="Meng S."/>
            <person name="Li G."/>
            <person name="Viehrig K."/>
            <person name="Ye F."/>
            <person name="Su P."/>
            <person name="Kiefer A.F."/>
            <person name="Nichols A."/>
            <person name="Cepeda A.J."/>
            <person name="Yan W."/>
            <person name="Fan B."/>
            <person name="Jiang Y."/>
            <person name="Adhikari A."/>
            <person name="Zheng C.-J."/>
            <person name="Schuster L."/>
            <person name="Cowan T.M."/>
            <person name="Smanski M.J."/>
            <person name="Chevrette M.G."/>
            <person name="De Carvalho L.P.S."/>
            <person name="Shen B."/>
        </authorList>
    </citation>
    <scope>NUCLEOTIDE SEQUENCE [LARGE SCALE GENOMIC DNA]</scope>
    <source>
        <strain evidence="3 4">NPDC000140</strain>
    </source>
</reference>
<feature type="region of interest" description="Disordered" evidence="1">
    <location>
        <begin position="89"/>
        <end position="116"/>
    </location>
</feature>
<dbReference type="EMBL" id="JBIAZM010000002">
    <property type="protein sequence ID" value="MFF5199447.1"/>
    <property type="molecule type" value="Genomic_DNA"/>
</dbReference>
<comment type="caution">
    <text evidence="3">The sequence shown here is derived from an EMBL/GenBank/DDBJ whole genome shotgun (WGS) entry which is preliminary data.</text>
</comment>
<evidence type="ECO:0000313" key="4">
    <source>
        <dbReference type="Proteomes" id="UP001602287"/>
    </source>
</evidence>
<dbReference type="Proteomes" id="UP001602287">
    <property type="component" value="Unassembled WGS sequence"/>
</dbReference>
<accession>A0ABW6VR92</accession>
<gene>
    <name evidence="3" type="ORF">ACFY3B_07530</name>
</gene>
<feature type="compositionally biased region" description="Polar residues" evidence="1">
    <location>
        <begin position="101"/>
        <end position="113"/>
    </location>
</feature>
<organism evidence="3 4">
    <name type="scientific">Micromonospora parva</name>
    <dbReference type="NCBI Taxonomy" id="1464048"/>
    <lineage>
        <taxon>Bacteria</taxon>
        <taxon>Bacillati</taxon>
        <taxon>Actinomycetota</taxon>
        <taxon>Actinomycetes</taxon>
        <taxon>Micromonosporales</taxon>
        <taxon>Micromonosporaceae</taxon>
        <taxon>Micromonospora</taxon>
    </lineage>
</organism>
<evidence type="ECO:0000313" key="3">
    <source>
        <dbReference type="EMBL" id="MFF5199447.1"/>
    </source>
</evidence>
<feature type="transmembrane region" description="Helical" evidence="2">
    <location>
        <begin position="21"/>
        <end position="42"/>
    </location>
</feature>
<proteinExistence type="predicted"/>